<keyword evidence="3" id="KW-0687">Ribonucleoprotein</keyword>
<comment type="similarity">
    <text evidence="1">Belongs to the universal ribosomal protein uS12 family.</text>
</comment>
<dbReference type="STRING" id="101091.A0A1C7NII7"/>
<dbReference type="Gene3D" id="2.40.50.140">
    <property type="entry name" value="Nucleic acid-binding proteins"/>
    <property type="match status" value="1"/>
</dbReference>
<accession>A0A1C7NII7</accession>
<keyword evidence="5" id="KW-0472">Membrane</keyword>
<proteinExistence type="inferred from homology"/>
<dbReference type="GO" id="GO:0003735">
    <property type="term" value="F:structural constituent of ribosome"/>
    <property type="evidence" value="ECO:0007669"/>
    <property type="project" value="InterPro"/>
</dbReference>
<evidence type="ECO:0000256" key="2">
    <source>
        <dbReference type="ARBA" id="ARBA00022980"/>
    </source>
</evidence>
<evidence type="ECO:0000256" key="1">
    <source>
        <dbReference type="ARBA" id="ARBA00005657"/>
    </source>
</evidence>
<dbReference type="CDD" id="cd03367">
    <property type="entry name" value="Ribosomal_S23"/>
    <property type="match status" value="1"/>
</dbReference>
<protein>
    <submittedName>
        <fullName evidence="6">40S ribosomal protein S23</fullName>
    </submittedName>
</protein>
<evidence type="ECO:0000313" key="7">
    <source>
        <dbReference type="Proteomes" id="UP000093000"/>
    </source>
</evidence>
<dbReference type="NCBIfam" id="NF003254">
    <property type="entry name" value="PRK04211.1"/>
    <property type="match status" value="1"/>
</dbReference>
<dbReference type="Pfam" id="PF00164">
    <property type="entry name" value="Ribosom_S12_S23"/>
    <property type="match status" value="1"/>
</dbReference>
<reference evidence="6 7" key="1">
    <citation type="submission" date="2016-03" db="EMBL/GenBank/DDBJ databases">
        <title>Choanephora cucurbitarum.</title>
        <authorList>
            <person name="Min B."/>
            <person name="Park H."/>
            <person name="Park J.-H."/>
            <person name="Shin H.-D."/>
            <person name="Choi I.-G."/>
        </authorList>
    </citation>
    <scope>NUCLEOTIDE SEQUENCE [LARGE SCALE GENOMIC DNA]</scope>
    <source>
        <strain evidence="6 7">KUS-F28377</strain>
    </source>
</reference>
<feature type="region of interest" description="Disordered" evidence="4">
    <location>
        <begin position="79"/>
        <end position="99"/>
    </location>
</feature>
<keyword evidence="5" id="KW-0812">Transmembrane</keyword>
<dbReference type="InterPro" id="IPR012340">
    <property type="entry name" value="NA-bd_OB-fold"/>
</dbReference>
<dbReference type="GO" id="GO:0015935">
    <property type="term" value="C:small ribosomal subunit"/>
    <property type="evidence" value="ECO:0007669"/>
    <property type="project" value="InterPro"/>
</dbReference>
<evidence type="ECO:0000256" key="3">
    <source>
        <dbReference type="ARBA" id="ARBA00023274"/>
    </source>
</evidence>
<keyword evidence="5" id="KW-1133">Transmembrane helix</keyword>
<dbReference type="OrthoDB" id="1713912at2759"/>
<dbReference type="PROSITE" id="PS00055">
    <property type="entry name" value="RIBOSOMAL_S12"/>
    <property type="match status" value="1"/>
</dbReference>
<dbReference type="FunFam" id="2.40.50.140:FF:000007">
    <property type="entry name" value="40S ribosomal protein S23"/>
    <property type="match status" value="1"/>
</dbReference>
<dbReference type="NCBIfam" id="TIGR00982">
    <property type="entry name" value="uS12_E_A"/>
    <property type="match status" value="1"/>
</dbReference>
<organism evidence="6 7">
    <name type="scientific">Choanephora cucurbitarum</name>
    <dbReference type="NCBI Taxonomy" id="101091"/>
    <lineage>
        <taxon>Eukaryota</taxon>
        <taxon>Fungi</taxon>
        <taxon>Fungi incertae sedis</taxon>
        <taxon>Mucoromycota</taxon>
        <taxon>Mucoromycotina</taxon>
        <taxon>Mucoromycetes</taxon>
        <taxon>Mucorales</taxon>
        <taxon>Mucorineae</taxon>
        <taxon>Choanephoraceae</taxon>
        <taxon>Choanephoroideae</taxon>
        <taxon>Choanephora</taxon>
    </lineage>
</organism>
<dbReference type="GO" id="GO:0006412">
    <property type="term" value="P:translation"/>
    <property type="evidence" value="ECO:0007669"/>
    <property type="project" value="InterPro"/>
</dbReference>
<feature type="compositionally biased region" description="Polar residues" evidence="4">
    <location>
        <begin position="81"/>
        <end position="97"/>
    </location>
</feature>
<evidence type="ECO:0000313" key="6">
    <source>
        <dbReference type="EMBL" id="OBZ88609.1"/>
    </source>
</evidence>
<dbReference type="Proteomes" id="UP000093000">
    <property type="component" value="Unassembled WGS sequence"/>
</dbReference>
<keyword evidence="7" id="KW-1185">Reference proteome</keyword>
<dbReference type="InterPro" id="IPR005680">
    <property type="entry name" value="Ribosomal_uS12_euk/arc"/>
</dbReference>
<evidence type="ECO:0000256" key="4">
    <source>
        <dbReference type="SAM" id="MobiDB-lite"/>
    </source>
</evidence>
<evidence type="ECO:0000256" key="5">
    <source>
        <dbReference type="SAM" id="Phobius"/>
    </source>
</evidence>
<dbReference type="FunCoup" id="A0A1C7NII7">
    <property type="interactions" value="540"/>
</dbReference>
<dbReference type="AlphaFoldDB" id="A0A1C7NII7"/>
<dbReference type="EMBL" id="LUGH01000142">
    <property type="protein sequence ID" value="OBZ88609.1"/>
    <property type="molecule type" value="Genomic_DNA"/>
</dbReference>
<keyword evidence="2 6" id="KW-0689">Ribosomal protein</keyword>
<comment type="caution">
    <text evidence="6">The sequence shown here is derived from an EMBL/GenBank/DDBJ whole genome shotgun (WGS) entry which is preliminary data.</text>
</comment>
<feature type="transmembrane region" description="Helical" evidence="5">
    <location>
        <begin position="6"/>
        <end position="28"/>
    </location>
</feature>
<dbReference type="PANTHER" id="PTHR11652">
    <property type="entry name" value="30S RIBOSOMAL PROTEIN S12 FAMILY MEMBER"/>
    <property type="match status" value="1"/>
</dbReference>
<dbReference type="InParanoid" id="A0A1C7NII7"/>
<name>A0A1C7NII7_9FUNG</name>
<dbReference type="InterPro" id="IPR006032">
    <property type="entry name" value="Ribosomal_uS12"/>
</dbReference>
<gene>
    <name evidence="6" type="primary">RPS23A_1</name>
    <name evidence="6" type="ORF">A0J61_03346</name>
</gene>
<sequence length="274" mass="30815">MPNTNQTLFIVIFALIGLILVLLTYVCWLKRMKQQVKEEILADQHRREQQELAHALSPSEIQQLKPVLLQQLFAQDLQRQRAASNENPSEDTPQYTPTPDAHMLVNIHDSSETDATIIHTGQETNNRRTEGKGQPRGLNAARKLRIHRRDQRWADKQYKKRALGTAFRSSPFGGSSHAKGIVLEKIGVEAKQPNSAIRKCVRVQLIKNGKKVTAFVPNDGCLNFVDENDEVLIAGFGRKGRAIGDIPGVRFKIVKVAGVSLLALYKEKKEKPRS</sequence>
<dbReference type="SUPFAM" id="SSF50249">
    <property type="entry name" value="Nucleic acid-binding proteins"/>
    <property type="match status" value="1"/>
</dbReference>